<evidence type="ECO:0000256" key="8">
    <source>
        <dbReference type="HAMAP-Rule" id="MF_00022"/>
    </source>
</evidence>
<comment type="subcellular location">
    <subcellularLocation>
        <location evidence="8">Cytoplasm</location>
    </subcellularLocation>
</comment>
<evidence type="ECO:0000256" key="2">
    <source>
        <dbReference type="ARBA" id="ARBA00022490"/>
    </source>
</evidence>
<reference evidence="11 12" key="1">
    <citation type="submission" date="2018-04" db="EMBL/GenBank/DDBJ databases">
        <title>Novel Campyloabacter and Helicobacter Species and Strains.</title>
        <authorList>
            <person name="Mannion A.J."/>
            <person name="Shen Z."/>
            <person name="Fox J.G."/>
        </authorList>
    </citation>
    <scope>NUCLEOTIDE SEQUENCE [LARGE SCALE GENOMIC DNA]</scope>
    <source>
        <strain evidence="11 12">MIT 99-5101</strain>
    </source>
</reference>
<dbReference type="GO" id="GO:0004818">
    <property type="term" value="F:glutamate-tRNA ligase activity"/>
    <property type="evidence" value="ECO:0007669"/>
    <property type="project" value="UniProtKB-UniRule"/>
</dbReference>
<proteinExistence type="inferred from homology"/>
<dbReference type="PANTHER" id="PTHR43311">
    <property type="entry name" value="GLUTAMATE--TRNA LIGASE"/>
    <property type="match status" value="1"/>
</dbReference>
<keyword evidence="2 8" id="KW-0963">Cytoplasm</keyword>
<keyword evidence="12" id="KW-1185">Reference proteome</keyword>
<dbReference type="InterPro" id="IPR045462">
    <property type="entry name" value="aa-tRNA-synth_I_cd-bd"/>
</dbReference>
<comment type="caution">
    <text evidence="11">The sequence shown here is derived from an EMBL/GenBank/DDBJ whole genome shotgun (WGS) entry which is preliminary data.</text>
</comment>
<dbReference type="PANTHER" id="PTHR43311:SF2">
    <property type="entry name" value="GLUTAMATE--TRNA LIGASE, MITOCHONDRIAL-RELATED"/>
    <property type="match status" value="1"/>
</dbReference>
<evidence type="ECO:0000256" key="7">
    <source>
        <dbReference type="ARBA" id="ARBA00023146"/>
    </source>
</evidence>
<accession>A0A3D8ID44</accession>
<dbReference type="Pfam" id="PF00749">
    <property type="entry name" value="tRNA-synt_1c"/>
    <property type="match status" value="1"/>
</dbReference>
<dbReference type="InterPro" id="IPR049940">
    <property type="entry name" value="GluQ/Sye"/>
</dbReference>
<comment type="subunit">
    <text evidence="8">Monomer.</text>
</comment>
<dbReference type="InterPro" id="IPR014729">
    <property type="entry name" value="Rossmann-like_a/b/a_fold"/>
</dbReference>
<keyword evidence="4 8" id="KW-0547">Nucleotide-binding</keyword>
<organism evidence="11 12">
    <name type="scientific">Helicobacter ganmani</name>
    <dbReference type="NCBI Taxonomy" id="60246"/>
    <lineage>
        <taxon>Bacteria</taxon>
        <taxon>Pseudomonadati</taxon>
        <taxon>Campylobacterota</taxon>
        <taxon>Epsilonproteobacteria</taxon>
        <taxon>Campylobacterales</taxon>
        <taxon>Helicobacteraceae</taxon>
        <taxon>Helicobacter</taxon>
    </lineage>
</organism>
<evidence type="ECO:0000256" key="5">
    <source>
        <dbReference type="ARBA" id="ARBA00022840"/>
    </source>
</evidence>
<keyword evidence="7 8" id="KW-0030">Aminoacyl-tRNA synthetase</keyword>
<keyword evidence="5 8" id="KW-0067">ATP-binding</keyword>
<dbReference type="InterPro" id="IPR008925">
    <property type="entry name" value="aa_tRNA-synth_I_cd-bd_sf"/>
</dbReference>
<dbReference type="AlphaFoldDB" id="A0A3D8ID44"/>
<dbReference type="NCBIfam" id="TIGR00464">
    <property type="entry name" value="gltX_bact"/>
    <property type="match status" value="1"/>
</dbReference>
<dbReference type="Proteomes" id="UP000256650">
    <property type="component" value="Unassembled WGS sequence"/>
</dbReference>
<dbReference type="SUPFAM" id="SSF48163">
    <property type="entry name" value="An anticodon-binding domain of class I aminoacyl-tRNA synthetases"/>
    <property type="match status" value="1"/>
</dbReference>
<dbReference type="GO" id="GO:0006424">
    <property type="term" value="P:glutamyl-tRNA aminoacylation"/>
    <property type="evidence" value="ECO:0007669"/>
    <property type="project" value="UniProtKB-UniRule"/>
</dbReference>
<dbReference type="EMBL" id="NXLS01000004">
    <property type="protein sequence ID" value="RDU62955.1"/>
    <property type="molecule type" value="Genomic_DNA"/>
</dbReference>
<keyword evidence="3 8" id="KW-0436">Ligase</keyword>
<dbReference type="OrthoDB" id="9807503at2"/>
<name>A0A3D8ID44_9HELI</name>
<feature type="domain" description="Aminoacyl-tRNA synthetase class I anticodon-binding" evidence="10">
    <location>
        <begin position="319"/>
        <end position="446"/>
    </location>
</feature>
<dbReference type="GO" id="GO:0000049">
    <property type="term" value="F:tRNA binding"/>
    <property type="evidence" value="ECO:0007669"/>
    <property type="project" value="InterPro"/>
</dbReference>
<evidence type="ECO:0000256" key="6">
    <source>
        <dbReference type="ARBA" id="ARBA00022917"/>
    </source>
</evidence>
<feature type="short sequence motif" description="'HIGH' region" evidence="8">
    <location>
        <begin position="6"/>
        <end position="16"/>
    </location>
</feature>
<dbReference type="RefSeq" id="WP_115551489.1">
    <property type="nucleotide sequence ID" value="NZ_CAOOIB010000019.1"/>
</dbReference>
<dbReference type="InterPro" id="IPR004527">
    <property type="entry name" value="Glu-tRNA-ligase_bac/mito"/>
</dbReference>
<feature type="short sequence motif" description="'KMSKS' region" evidence="8">
    <location>
        <begin position="231"/>
        <end position="235"/>
    </location>
</feature>
<dbReference type="Pfam" id="PF19269">
    <property type="entry name" value="Anticodon_2"/>
    <property type="match status" value="1"/>
</dbReference>
<comment type="catalytic activity">
    <reaction evidence="8">
        <text>tRNA(Glu) + L-glutamate + ATP = L-glutamyl-tRNA(Glu) + AMP + diphosphate</text>
        <dbReference type="Rhea" id="RHEA:23540"/>
        <dbReference type="Rhea" id="RHEA-COMP:9663"/>
        <dbReference type="Rhea" id="RHEA-COMP:9680"/>
        <dbReference type="ChEBI" id="CHEBI:29985"/>
        <dbReference type="ChEBI" id="CHEBI:30616"/>
        <dbReference type="ChEBI" id="CHEBI:33019"/>
        <dbReference type="ChEBI" id="CHEBI:78442"/>
        <dbReference type="ChEBI" id="CHEBI:78520"/>
        <dbReference type="ChEBI" id="CHEBI:456215"/>
        <dbReference type="EC" id="6.1.1.17"/>
    </reaction>
</comment>
<comment type="similarity">
    <text evidence="1 8">Belongs to the class-I aminoacyl-tRNA synthetase family. Glutamate--tRNA ligase type 1 subfamily.</text>
</comment>
<dbReference type="GO" id="GO:0005524">
    <property type="term" value="F:ATP binding"/>
    <property type="evidence" value="ECO:0007669"/>
    <property type="project" value="UniProtKB-UniRule"/>
</dbReference>
<feature type="domain" description="Glutamyl/glutaminyl-tRNA synthetase class Ib catalytic" evidence="9">
    <location>
        <begin position="3"/>
        <end position="297"/>
    </location>
</feature>
<dbReference type="SUPFAM" id="SSF52374">
    <property type="entry name" value="Nucleotidylyl transferase"/>
    <property type="match status" value="1"/>
</dbReference>
<comment type="function">
    <text evidence="8">Catalyzes the attachment of glutamate to tRNA(Glu) in a two-step reaction: glutamate is first activated by ATP to form Glu-AMP and then transferred to the acceptor end of tRNA(Glu).</text>
</comment>
<keyword evidence="6 8" id="KW-0648">Protein biosynthesis</keyword>
<dbReference type="GO" id="GO:0005829">
    <property type="term" value="C:cytosol"/>
    <property type="evidence" value="ECO:0007669"/>
    <property type="project" value="TreeGrafter"/>
</dbReference>
<dbReference type="HAMAP" id="MF_00022">
    <property type="entry name" value="Glu_tRNA_synth_type1"/>
    <property type="match status" value="1"/>
</dbReference>
<dbReference type="Gene3D" id="1.10.10.350">
    <property type="match status" value="1"/>
</dbReference>
<dbReference type="EC" id="6.1.1.17" evidence="8"/>
<evidence type="ECO:0000259" key="10">
    <source>
        <dbReference type="Pfam" id="PF19269"/>
    </source>
</evidence>
<evidence type="ECO:0000256" key="3">
    <source>
        <dbReference type="ARBA" id="ARBA00022598"/>
    </source>
</evidence>
<sequence>MLRFAPSPTGDMHTGNLRAAVFNYILAKQRNEKFLLRIEDTDTARNIEGKDKDIMFLLHLFGITWDNLVYQSNNFPHHRQLAEYLLAQGSAFYCYCTKEFLENKREEAKARHEAFRYDDSWAELEKTTNPKPVVRLRGSQVEMKFVDCIKGEIEFAPNEIDSFVILKEDGIPTYNFACAADDMLYDIDFIVRGEDHVSNTPKQILIHQSLGYAKEIKFAHLPILLNDEGKKMSKRDNASSVQWLLDSGFLPQAIVNYLILMGNKTPCEVFTLQESLEWFDISKIAKAPARFDIDKLKFLNREHFKRLCEQDLAVLLGYKDSSIGALAKIYLQEASTLNEIREKIDRIFVKKTLILNQIESLDKKDLSGVESQSAEILGFKAEILSLQKTLLEMLEEQDWTRGEFNAFKEIAMQKSTLKGKKFFKPLRFLLTGFTHGPELSDLFPILRLYLKEIVRS</sequence>
<dbReference type="InterPro" id="IPR020058">
    <property type="entry name" value="Glu/Gln-tRNA-synth_Ib_cat-dom"/>
</dbReference>
<dbReference type="Gene3D" id="3.40.50.620">
    <property type="entry name" value="HUPs"/>
    <property type="match status" value="1"/>
</dbReference>
<comment type="caution">
    <text evidence="8">Lacks conserved residue(s) required for the propagation of feature annotation.</text>
</comment>
<evidence type="ECO:0000256" key="1">
    <source>
        <dbReference type="ARBA" id="ARBA00007894"/>
    </source>
</evidence>
<dbReference type="PRINTS" id="PR00987">
    <property type="entry name" value="TRNASYNTHGLU"/>
</dbReference>
<gene>
    <name evidence="8" type="primary">gltX</name>
    <name evidence="11" type="ORF">CQA43_04830</name>
</gene>
<evidence type="ECO:0000256" key="4">
    <source>
        <dbReference type="ARBA" id="ARBA00022741"/>
    </source>
</evidence>
<dbReference type="InterPro" id="IPR020751">
    <property type="entry name" value="aa-tRNA-synth_I_codon-bd_sub2"/>
</dbReference>
<feature type="binding site" evidence="8">
    <location>
        <position position="234"/>
    </location>
    <ligand>
        <name>ATP</name>
        <dbReference type="ChEBI" id="CHEBI:30616"/>
    </ligand>
</feature>
<protein>
    <recommendedName>
        <fullName evidence="8">Glutamate--tRNA ligase</fullName>
        <ecNumber evidence="8">6.1.1.17</ecNumber>
    </recommendedName>
    <alternativeName>
        <fullName evidence="8">Glutamyl-tRNA synthetase</fullName>
        <shortName evidence="8">GluRS</shortName>
    </alternativeName>
</protein>
<evidence type="ECO:0000313" key="11">
    <source>
        <dbReference type="EMBL" id="RDU62955.1"/>
    </source>
</evidence>
<evidence type="ECO:0000313" key="12">
    <source>
        <dbReference type="Proteomes" id="UP000256650"/>
    </source>
</evidence>
<dbReference type="GeneID" id="82535609"/>
<evidence type="ECO:0000259" key="9">
    <source>
        <dbReference type="Pfam" id="PF00749"/>
    </source>
</evidence>
<dbReference type="InterPro" id="IPR000924">
    <property type="entry name" value="Glu/Gln-tRNA-synth"/>
</dbReference>